<gene>
    <name evidence="1" type="ORF">ERICV_00848</name>
    <name evidence="2" type="ORF">ERICV_05126</name>
</gene>
<organism evidence="1 3">
    <name type="scientific">Paenibacillus larvae subsp. larvae</name>
    <dbReference type="NCBI Taxonomy" id="147375"/>
    <lineage>
        <taxon>Bacteria</taxon>
        <taxon>Bacillati</taxon>
        <taxon>Bacillota</taxon>
        <taxon>Bacilli</taxon>
        <taxon>Bacillales</taxon>
        <taxon>Paenibacillaceae</taxon>
        <taxon>Paenibacillus</taxon>
    </lineage>
</organism>
<proteinExistence type="predicted"/>
<reference evidence="1 3" key="1">
    <citation type="journal article" date="2020" name="Int. J. Med. Microbiol.">
        <title>Discovery of Paenibacillus larvae ERIC V: Phenotypic and genomic comparison to genotypes ERIC I-IV reveal different inventories of virulence factors which correlate with epidemiological prevalences of American Foulbrood.</title>
        <authorList>
            <person name="Beims H."/>
            <person name="Bunk B."/>
            <person name="Erler S."/>
            <person name="Mohr K.I."/>
            <person name="Sproer C."/>
            <person name="Pradella S."/>
            <person name="Gunther G."/>
            <person name="Rohde M."/>
            <person name="von der Ohe W."/>
            <person name="Steinert M."/>
        </authorList>
    </citation>
    <scope>NUCLEOTIDE SEQUENCE [LARGE SCALE GENOMIC DNA]</scope>
    <source>
        <strain evidence="1">Eric_V</strain>
    </source>
</reference>
<dbReference type="AlphaFoldDB" id="A0A6C0QMQ8"/>
<dbReference type="RefSeq" id="WP_172422928.1">
    <property type="nucleotide sequence ID" value="NZ_CP019717.1"/>
</dbReference>
<evidence type="ECO:0000313" key="2">
    <source>
        <dbReference type="EMBL" id="QHZ54110.1"/>
    </source>
</evidence>
<accession>A0A6C0QMQ8</accession>
<dbReference type="EMBL" id="CP019717">
    <property type="protein sequence ID" value="QHZ50025.1"/>
    <property type="molecule type" value="Genomic_DNA"/>
</dbReference>
<dbReference type="Proteomes" id="UP000464330">
    <property type="component" value="Chromosome"/>
</dbReference>
<protein>
    <submittedName>
        <fullName evidence="1">Uncharacterized protein</fullName>
    </submittedName>
</protein>
<accession>A0A6C0QZV7</accession>
<evidence type="ECO:0000313" key="3">
    <source>
        <dbReference type="Proteomes" id="UP000464330"/>
    </source>
</evidence>
<name>A0A6C0QMQ8_9BACL</name>
<sequence length="123" mass="14038">MAIKVIWTIVHDDQEYSPGETISGLSEEEEHRLVKLGAAEQINEAVPPLQQEPDQAQGEKEENNLFGVVEDKEETLPTVEEFTVLQANEQKELLESLEIKPGTNAETRIEQYKELYEQEDENV</sequence>
<dbReference type="EMBL" id="CP019719">
    <property type="protein sequence ID" value="QHZ54110.1"/>
    <property type="molecule type" value="Genomic_DNA"/>
</dbReference>
<evidence type="ECO:0000313" key="1">
    <source>
        <dbReference type="EMBL" id="QHZ50025.1"/>
    </source>
</evidence>